<feature type="region of interest" description="Disordered" evidence="1">
    <location>
        <begin position="1"/>
        <end position="28"/>
    </location>
</feature>
<keyword evidence="3" id="KW-1185">Reference proteome</keyword>
<reference evidence="2" key="1">
    <citation type="submission" date="2021-06" db="EMBL/GenBank/DDBJ databases">
        <authorList>
            <person name="Hodson N. C."/>
            <person name="Mongue J. A."/>
            <person name="Jaron S. K."/>
        </authorList>
    </citation>
    <scope>NUCLEOTIDE SEQUENCE</scope>
</reference>
<sequence>LMKFHHKRLDVRGPRGEAYTPDHPTILQ</sequence>
<evidence type="ECO:0000313" key="3">
    <source>
        <dbReference type="Proteomes" id="UP000708208"/>
    </source>
</evidence>
<dbReference type="AlphaFoldDB" id="A0A8J2KMH6"/>
<evidence type="ECO:0000313" key="2">
    <source>
        <dbReference type="EMBL" id="CAG7728620.1"/>
    </source>
</evidence>
<feature type="non-terminal residue" evidence="2">
    <location>
        <position position="1"/>
    </location>
</feature>
<proteinExistence type="predicted"/>
<protein>
    <submittedName>
        <fullName evidence="2">Uncharacterized protein</fullName>
    </submittedName>
</protein>
<organism evidence="2 3">
    <name type="scientific">Allacma fusca</name>
    <dbReference type="NCBI Taxonomy" id="39272"/>
    <lineage>
        <taxon>Eukaryota</taxon>
        <taxon>Metazoa</taxon>
        <taxon>Ecdysozoa</taxon>
        <taxon>Arthropoda</taxon>
        <taxon>Hexapoda</taxon>
        <taxon>Collembola</taxon>
        <taxon>Symphypleona</taxon>
        <taxon>Sminthuridae</taxon>
        <taxon>Allacma</taxon>
    </lineage>
</organism>
<dbReference type="Proteomes" id="UP000708208">
    <property type="component" value="Unassembled WGS sequence"/>
</dbReference>
<comment type="caution">
    <text evidence="2">The sequence shown here is derived from an EMBL/GenBank/DDBJ whole genome shotgun (WGS) entry which is preliminary data.</text>
</comment>
<gene>
    <name evidence="2" type="ORF">AFUS01_LOCUS17386</name>
</gene>
<accession>A0A8J2KMH6</accession>
<feature type="non-terminal residue" evidence="2">
    <location>
        <position position="28"/>
    </location>
</feature>
<dbReference type="EMBL" id="CAJVCH010165941">
    <property type="protein sequence ID" value="CAG7728620.1"/>
    <property type="molecule type" value="Genomic_DNA"/>
</dbReference>
<evidence type="ECO:0000256" key="1">
    <source>
        <dbReference type="SAM" id="MobiDB-lite"/>
    </source>
</evidence>
<name>A0A8J2KMH6_9HEXA</name>